<accession>A0AA35R000</accession>
<evidence type="ECO:0000256" key="5">
    <source>
        <dbReference type="ARBA" id="ARBA00022793"/>
    </source>
</evidence>
<dbReference type="Proteomes" id="UP001174909">
    <property type="component" value="Unassembled WGS sequence"/>
</dbReference>
<dbReference type="Gene3D" id="3.20.20.70">
    <property type="entry name" value="Aldolase class I"/>
    <property type="match status" value="1"/>
</dbReference>
<proteinExistence type="inferred from homology"/>
<name>A0AA35R000_GEOBA</name>
<dbReference type="PANTHER" id="PTHR43375">
    <property type="entry name" value="OROTIDINE 5'-PHOSPHATE DECARBOXYLASE"/>
    <property type="match status" value="1"/>
</dbReference>
<gene>
    <name evidence="11" type="ORF">GBAR_LOCUS2159</name>
</gene>
<dbReference type="SUPFAM" id="SSF51366">
    <property type="entry name" value="Ribulose-phoshate binding barrel"/>
    <property type="match status" value="1"/>
</dbReference>
<evidence type="ECO:0000256" key="7">
    <source>
        <dbReference type="ARBA" id="ARBA00023239"/>
    </source>
</evidence>
<protein>
    <recommendedName>
        <fullName evidence="4">Orotidine 5'-phosphate decarboxylase</fullName>
        <ecNumber evidence="3">4.1.1.23</ecNumber>
    </recommendedName>
    <alternativeName>
        <fullName evidence="8">OMP decarboxylase</fullName>
    </alternativeName>
</protein>
<comment type="caution">
    <text evidence="11">The sequence shown here is derived from an EMBL/GenBank/DDBJ whole genome shotgun (WGS) entry which is preliminary data.</text>
</comment>
<evidence type="ECO:0000259" key="10">
    <source>
        <dbReference type="SMART" id="SM00934"/>
    </source>
</evidence>
<dbReference type="CDD" id="cd04725">
    <property type="entry name" value="OMP_decarboxylase_like"/>
    <property type="match status" value="1"/>
</dbReference>
<evidence type="ECO:0000313" key="11">
    <source>
        <dbReference type="EMBL" id="CAI7997477.1"/>
    </source>
</evidence>
<dbReference type="PROSITE" id="PS00156">
    <property type="entry name" value="OMPDECASE"/>
    <property type="match status" value="1"/>
</dbReference>
<evidence type="ECO:0000256" key="1">
    <source>
        <dbReference type="ARBA" id="ARBA00004861"/>
    </source>
</evidence>
<dbReference type="InterPro" id="IPR018089">
    <property type="entry name" value="OMPdecase_AS"/>
</dbReference>
<keyword evidence="12" id="KW-1185">Reference proteome</keyword>
<dbReference type="GO" id="GO:0006207">
    <property type="term" value="P:'de novo' pyrimidine nucleobase biosynthetic process"/>
    <property type="evidence" value="ECO:0007669"/>
    <property type="project" value="InterPro"/>
</dbReference>
<evidence type="ECO:0000256" key="2">
    <source>
        <dbReference type="ARBA" id="ARBA00008847"/>
    </source>
</evidence>
<keyword evidence="7" id="KW-0456">Lyase</keyword>
<evidence type="ECO:0000256" key="4">
    <source>
        <dbReference type="ARBA" id="ARBA00021923"/>
    </source>
</evidence>
<dbReference type="InterPro" id="IPR013785">
    <property type="entry name" value="Aldolase_TIM"/>
</dbReference>
<evidence type="ECO:0000256" key="3">
    <source>
        <dbReference type="ARBA" id="ARBA00012321"/>
    </source>
</evidence>
<dbReference type="InterPro" id="IPR001754">
    <property type="entry name" value="OMPdeCOase_dom"/>
</dbReference>
<organism evidence="11 12">
    <name type="scientific">Geodia barretti</name>
    <name type="common">Barrett's horny sponge</name>
    <dbReference type="NCBI Taxonomy" id="519541"/>
    <lineage>
        <taxon>Eukaryota</taxon>
        <taxon>Metazoa</taxon>
        <taxon>Porifera</taxon>
        <taxon>Demospongiae</taxon>
        <taxon>Heteroscleromorpha</taxon>
        <taxon>Tetractinellida</taxon>
        <taxon>Astrophorina</taxon>
        <taxon>Geodiidae</taxon>
        <taxon>Geodia</taxon>
    </lineage>
</organism>
<dbReference type="EMBL" id="CASHTH010000316">
    <property type="protein sequence ID" value="CAI7997477.1"/>
    <property type="molecule type" value="Genomic_DNA"/>
</dbReference>
<dbReference type="PANTHER" id="PTHR43375:SF1">
    <property type="entry name" value="OROTIDINE 5'-PHOSPHATE DECARBOXYLASE"/>
    <property type="match status" value="1"/>
</dbReference>
<sequence>MPVKDPLDFNRAIIDATADLVCAYKPNIAFYEALGMDGLRALEGTIDHIRKAAPNTVILGDAKRGDIGSTAPAYAKAMFQVWGFDAVTVNAWGGYDGLEPFLEDPARGVFIWCRGSNPGSADLQDLTVNTLDGPIPLYQHLARSADGWNRNGNIGLVMGATNPDQLADVRSLCPHMPLLIPGVGAQGGDLADAVLAGMDRNGRRALINSSRGIIYARPEPGGSQDFAAAARQAAARLRDQINRILTDAGKGWL</sequence>
<dbReference type="GO" id="GO:0004590">
    <property type="term" value="F:orotidine-5'-phosphate decarboxylase activity"/>
    <property type="evidence" value="ECO:0007669"/>
    <property type="project" value="UniProtKB-EC"/>
</dbReference>
<dbReference type="SMART" id="SM00934">
    <property type="entry name" value="OMPdecase"/>
    <property type="match status" value="1"/>
</dbReference>
<reference evidence="11" key="1">
    <citation type="submission" date="2023-03" db="EMBL/GenBank/DDBJ databases">
        <authorList>
            <person name="Steffen K."/>
            <person name="Cardenas P."/>
        </authorList>
    </citation>
    <scope>NUCLEOTIDE SEQUENCE</scope>
</reference>
<evidence type="ECO:0000256" key="9">
    <source>
        <dbReference type="ARBA" id="ARBA00049157"/>
    </source>
</evidence>
<comment type="catalytic activity">
    <reaction evidence="9">
        <text>orotidine 5'-phosphate + H(+) = UMP + CO2</text>
        <dbReference type="Rhea" id="RHEA:11596"/>
        <dbReference type="ChEBI" id="CHEBI:15378"/>
        <dbReference type="ChEBI" id="CHEBI:16526"/>
        <dbReference type="ChEBI" id="CHEBI:57538"/>
        <dbReference type="ChEBI" id="CHEBI:57865"/>
        <dbReference type="EC" id="4.1.1.23"/>
    </reaction>
</comment>
<keyword evidence="5" id="KW-0210">Decarboxylase</keyword>
<dbReference type="GO" id="GO:0006221">
    <property type="term" value="P:pyrimidine nucleotide biosynthetic process"/>
    <property type="evidence" value="ECO:0007669"/>
    <property type="project" value="UniProtKB-KW"/>
</dbReference>
<comment type="pathway">
    <text evidence="1">Pyrimidine metabolism; UMP biosynthesis via de novo pathway; UMP from orotate: step 2/2.</text>
</comment>
<dbReference type="Pfam" id="PF00215">
    <property type="entry name" value="OMPdecase"/>
    <property type="match status" value="1"/>
</dbReference>
<comment type="similarity">
    <text evidence="2">Belongs to the OMP decarboxylase family. Type 2 subfamily.</text>
</comment>
<dbReference type="InterPro" id="IPR011060">
    <property type="entry name" value="RibuloseP-bd_barrel"/>
</dbReference>
<feature type="domain" description="Orotidine 5'-phosphate decarboxylase" evidence="10">
    <location>
        <begin position="1"/>
        <end position="226"/>
    </location>
</feature>
<evidence type="ECO:0000256" key="6">
    <source>
        <dbReference type="ARBA" id="ARBA00022975"/>
    </source>
</evidence>
<evidence type="ECO:0000256" key="8">
    <source>
        <dbReference type="ARBA" id="ARBA00033428"/>
    </source>
</evidence>
<evidence type="ECO:0000313" key="12">
    <source>
        <dbReference type="Proteomes" id="UP001174909"/>
    </source>
</evidence>
<keyword evidence="6" id="KW-0665">Pyrimidine biosynthesis</keyword>
<dbReference type="AlphaFoldDB" id="A0AA35R000"/>
<dbReference type="NCBIfam" id="TIGR02127">
    <property type="entry name" value="pyrF_sub2"/>
    <property type="match status" value="1"/>
</dbReference>
<dbReference type="EC" id="4.1.1.23" evidence="3"/>
<dbReference type="InterPro" id="IPR011995">
    <property type="entry name" value="OMPdecase_type-2"/>
</dbReference>